<organism evidence="5 6">
    <name type="scientific">Operophtera brumata</name>
    <name type="common">Winter moth</name>
    <name type="synonym">Phalaena brumata</name>
    <dbReference type="NCBI Taxonomy" id="104452"/>
    <lineage>
        <taxon>Eukaryota</taxon>
        <taxon>Metazoa</taxon>
        <taxon>Ecdysozoa</taxon>
        <taxon>Arthropoda</taxon>
        <taxon>Hexapoda</taxon>
        <taxon>Insecta</taxon>
        <taxon>Pterygota</taxon>
        <taxon>Neoptera</taxon>
        <taxon>Endopterygota</taxon>
        <taxon>Lepidoptera</taxon>
        <taxon>Glossata</taxon>
        <taxon>Ditrysia</taxon>
        <taxon>Geometroidea</taxon>
        <taxon>Geometridae</taxon>
        <taxon>Larentiinae</taxon>
        <taxon>Operophtera</taxon>
    </lineage>
</organism>
<dbReference type="Proteomes" id="UP000037510">
    <property type="component" value="Unassembled WGS sequence"/>
</dbReference>
<keyword evidence="3" id="KW-0472">Membrane</keyword>
<sequence>MTTTVCAVMLGIALVTTIKPGKDPEAAQTINTTKIVMKDTLTSDTLLDLVRKTVYQHFKIARTYFPKTSFRRR</sequence>
<comment type="caution">
    <text evidence="5">The sequence shown here is derived from an EMBL/GenBank/DDBJ whole genome shotgun (WGS) entry which is preliminary data.</text>
</comment>
<dbReference type="GO" id="GO:0016020">
    <property type="term" value="C:membrane"/>
    <property type="evidence" value="ECO:0007669"/>
    <property type="project" value="InterPro"/>
</dbReference>
<name>A0A0L7LD34_OPEBR</name>
<accession>A0A0L7LD34</accession>
<dbReference type="Gene3D" id="1.10.3860.10">
    <property type="entry name" value="Sodium:dicarboxylate symporter"/>
    <property type="match status" value="1"/>
</dbReference>
<dbReference type="EMBL" id="JTDY01001608">
    <property type="protein sequence ID" value="KOB73382.1"/>
    <property type="molecule type" value="Genomic_DNA"/>
</dbReference>
<evidence type="ECO:0000313" key="6">
    <source>
        <dbReference type="Proteomes" id="UP000037510"/>
    </source>
</evidence>
<keyword evidence="4" id="KW-0732">Signal</keyword>
<evidence type="ECO:0000256" key="2">
    <source>
        <dbReference type="ARBA" id="ARBA00022989"/>
    </source>
</evidence>
<gene>
    <name evidence="5" type="ORF">OBRU01_08891</name>
</gene>
<evidence type="ECO:0000256" key="3">
    <source>
        <dbReference type="ARBA" id="ARBA00023136"/>
    </source>
</evidence>
<evidence type="ECO:0000256" key="1">
    <source>
        <dbReference type="ARBA" id="ARBA00022692"/>
    </source>
</evidence>
<proteinExistence type="predicted"/>
<dbReference type="AlphaFoldDB" id="A0A0L7LD34"/>
<evidence type="ECO:0000313" key="5">
    <source>
        <dbReference type="EMBL" id="KOB73382.1"/>
    </source>
</evidence>
<keyword evidence="2" id="KW-1133">Transmembrane helix</keyword>
<evidence type="ECO:0000256" key="4">
    <source>
        <dbReference type="SAM" id="SignalP"/>
    </source>
</evidence>
<protein>
    <submittedName>
        <fullName evidence="5">Amino acid transporter</fullName>
    </submittedName>
</protein>
<reference evidence="5 6" key="1">
    <citation type="journal article" date="2015" name="Genome Biol. Evol.">
        <title>The genome of winter moth (Operophtera brumata) provides a genomic perspective on sexual dimorphism and phenology.</title>
        <authorList>
            <person name="Derks M.F."/>
            <person name="Smit S."/>
            <person name="Salis L."/>
            <person name="Schijlen E."/>
            <person name="Bossers A."/>
            <person name="Mateman C."/>
            <person name="Pijl A.S."/>
            <person name="de Ridder D."/>
            <person name="Groenen M.A."/>
            <person name="Visser M.E."/>
            <person name="Megens H.J."/>
        </authorList>
    </citation>
    <scope>NUCLEOTIDE SEQUENCE [LARGE SCALE GENOMIC DNA]</scope>
    <source>
        <strain evidence="5">WM2013NL</strain>
        <tissue evidence="5">Head and thorax</tissue>
    </source>
</reference>
<keyword evidence="6" id="KW-1185">Reference proteome</keyword>
<feature type="signal peptide" evidence="4">
    <location>
        <begin position="1"/>
        <end position="17"/>
    </location>
</feature>
<dbReference type="GO" id="GO:0015293">
    <property type="term" value="F:symporter activity"/>
    <property type="evidence" value="ECO:0007669"/>
    <property type="project" value="InterPro"/>
</dbReference>
<feature type="chain" id="PRO_5005573174" evidence="4">
    <location>
        <begin position="18"/>
        <end position="73"/>
    </location>
</feature>
<keyword evidence="1" id="KW-0812">Transmembrane</keyword>
<dbReference type="InterPro" id="IPR036458">
    <property type="entry name" value="Na:dicarbo_symporter_sf"/>
</dbReference>